<dbReference type="SUPFAM" id="SSF53955">
    <property type="entry name" value="Lysozyme-like"/>
    <property type="match status" value="1"/>
</dbReference>
<organism evidence="5 6">
    <name type="scientific">Acetobacter lovaniensis</name>
    <dbReference type="NCBI Taxonomy" id="104100"/>
    <lineage>
        <taxon>Bacteria</taxon>
        <taxon>Pseudomonadati</taxon>
        <taxon>Pseudomonadota</taxon>
        <taxon>Alphaproteobacteria</taxon>
        <taxon>Acetobacterales</taxon>
        <taxon>Acetobacteraceae</taxon>
        <taxon>Acetobacter</taxon>
    </lineage>
</organism>
<dbReference type="GO" id="GO:0042742">
    <property type="term" value="P:defense response to bacterium"/>
    <property type="evidence" value="ECO:0007669"/>
    <property type="project" value="UniProtKB-KW"/>
</dbReference>
<gene>
    <name evidence="5" type="ORF">HNR55_003310</name>
</gene>
<evidence type="ECO:0000313" key="6">
    <source>
        <dbReference type="Proteomes" id="UP000578000"/>
    </source>
</evidence>
<dbReference type="InterPro" id="IPR033907">
    <property type="entry name" value="Endolysin_autolysin"/>
</dbReference>
<keyword evidence="3" id="KW-1035">Host cytoplasm</keyword>
<evidence type="ECO:0000256" key="2">
    <source>
        <dbReference type="ARBA" id="ARBA00022638"/>
    </source>
</evidence>
<proteinExistence type="inferred from homology"/>
<comment type="similarity">
    <text evidence="4">Belongs to the glycosyl hydrolase 24 family.</text>
</comment>
<keyword evidence="4" id="KW-0326">Glycosidase</keyword>
<evidence type="ECO:0000256" key="1">
    <source>
        <dbReference type="ARBA" id="ARBA00022529"/>
    </source>
</evidence>
<sequence length="85" mass="9293">MLTALKSSVRASLAPNQWAALTSFAYNVGLSACLSSTLVRLVNEGQLDKAADQFLLWDRSKGQIIQGLLNRRKAERTLFLGNANV</sequence>
<dbReference type="InterPro" id="IPR023347">
    <property type="entry name" value="Lysozyme_dom_sf"/>
</dbReference>
<name>A0A841QL93_9PROT</name>
<evidence type="ECO:0000256" key="3">
    <source>
        <dbReference type="ARBA" id="ARBA00023200"/>
    </source>
</evidence>
<protein>
    <recommendedName>
        <fullName evidence="4">Lysozyme</fullName>
        <ecNumber evidence="4">3.2.1.17</ecNumber>
    </recommendedName>
</protein>
<keyword evidence="1 4" id="KW-0929">Antimicrobial</keyword>
<evidence type="ECO:0000256" key="4">
    <source>
        <dbReference type="RuleBase" id="RU003788"/>
    </source>
</evidence>
<comment type="catalytic activity">
    <reaction evidence="4">
        <text>Hydrolysis of (1-&gt;4)-beta-linkages between N-acetylmuramic acid and N-acetyl-D-glucosamine residues in a peptidoglycan and between N-acetyl-D-glucosamine residues in chitodextrins.</text>
        <dbReference type="EC" id="3.2.1.17"/>
    </reaction>
</comment>
<dbReference type="PANTHER" id="PTHR38107:SF3">
    <property type="entry name" value="LYSOZYME RRRD-RELATED"/>
    <property type="match status" value="1"/>
</dbReference>
<evidence type="ECO:0000313" key="5">
    <source>
        <dbReference type="EMBL" id="MBB6458697.1"/>
    </source>
</evidence>
<dbReference type="InterPro" id="IPR051018">
    <property type="entry name" value="Bacteriophage_GH24"/>
</dbReference>
<dbReference type="PROSITE" id="PS51257">
    <property type="entry name" value="PROKAR_LIPOPROTEIN"/>
    <property type="match status" value="1"/>
</dbReference>
<keyword evidence="2 4" id="KW-0081">Bacteriolytic enzyme</keyword>
<accession>A0A841QL93</accession>
<keyword evidence="4" id="KW-0378">Hydrolase</keyword>
<dbReference type="Pfam" id="PF00959">
    <property type="entry name" value="Phage_lysozyme"/>
    <property type="match status" value="1"/>
</dbReference>
<dbReference type="InterPro" id="IPR002196">
    <property type="entry name" value="Glyco_hydro_24"/>
</dbReference>
<dbReference type="Proteomes" id="UP000578000">
    <property type="component" value="Unassembled WGS sequence"/>
</dbReference>
<dbReference type="GO" id="GO:0009253">
    <property type="term" value="P:peptidoglycan catabolic process"/>
    <property type="evidence" value="ECO:0007669"/>
    <property type="project" value="InterPro"/>
</dbReference>
<dbReference type="InterPro" id="IPR023346">
    <property type="entry name" value="Lysozyme-like_dom_sf"/>
</dbReference>
<dbReference type="AlphaFoldDB" id="A0A841QL93"/>
<dbReference type="PANTHER" id="PTHR38107">
    <property type="match status" value="1"/>
</dbReference>
<reference evidence="5 6" key="1">
    <citation type="submission" date="2020-08" db="EMBL/GenBank/DDBJ databases">
        <title>Genomic Encyclopedia of Type Strains, Phase IV (KMG-IV): sequencing the most valuable type-strain genomes for metagenomic binning, comparative biology and taxonomic classification.</title>
        <authorList>
            <person name="Goeker M."/>
        </authorList>
    </citation>
    <scope>NUCLEOTIDE SEQUENCE [LARGE SCALE GENOMIC DNA]</scope>
    <source>
        <strain evidence="5 6">DSM 4491</strain>
    </source>
</reference>
<dbReference type="EMBL" id="JACHIE010000028">
    <property type="protein sequence ID" value="MBB6458697.1"/>
    <property type="molecule type" value="Genomic_DNA"/>
</dbReference>
<dbReference type="GO" id="GO:0031640">
    <property type="term" value="P:killing of cells of another organism"/>
    <property type="evidence" value="ECO:0007669"/>
    <property type="project" value="UniProtKB-KW"/>
</dbReference>
<dbReference type="Gene3D" id="1.10.530.40">
    <property type="match status" value="1"/>
</dbReference>
<dbReference type="GO" id="GO:0016998">
    <property type="term" value="P:cell wall macromolecule catabolic process"/>
    <property type="evidence" value="ECO:0007669"/>
    <property type="project" value="InterPro"/>
</dbReference>
<comment type="caution">
    <text evidence="5">The sequence shown here is derived from an EMBL/GenBank/DDBJ whole genome shotgun (WGS) entry which is preliminary data.</text>
</comment>
<dbReference type="GO" id="GO:0003796">
    <property type="term" value="F:lysozyme activity"/>
    <property type="evidence" value="ECO:0007669"/>
    <property type="project" value="UniProtKB-EC"/>
</dbReference>
<keyword evidence="6" id="KW-1185">Reference proteome</keyword>
<dbReference type="EC" id="3.2.1.17" evidence="4"/>
<dbReference type="CDD" id="cd00737">
    <property type="entry name" value="lyz_endolysin_autolysin"/>
    <property type="match status" value="1"/>
</dbReference>